<evidence type="ECO:0000256" key="7">
    <source>
        <dbReference type="ARBA" id="ARBA00023237"/>
    </source>
</evidence>
<keyword evidence="7 8" id="KW-0998">Cell outer membrane</keyword>
<keyword evidence="5 9" id="KW-0798">TonB box</keyword>
<evidence type="ECO:0000256" key="6">
    <source>
        <dbReference type="ARBA" id="ARBA00023136"/>
    </source>
</evidence>
<dbReference type="PROSITE" id="PS52016">
    <property type="entry name" value="TONB_DEPENDENT_REC_3"/>
    <property type="match status" value="1"/>
</dbReference>
<keyword evidence="6 8" id="KW-0472">Membrane</keyword>
<proteinExistence type="inferred from homology"/>
<dbReference type="InterPro" id="IPR036942">
    <property type="entry name" value="Beta-barrel_TonB_sf"/>
</dbReference>
<dbReference type="Pfam" id="PF00593">
    <property type="entry name" value="TonB_dep_Rec_b-barrel"/>
    <property type="match status" value="1"/>
</dbReference>
<comment type="subcellular location">
    <subcellularLocation>
        <location evidence="1 8">Cell outer membrane</location>
        <topology evidence="1 8">Multi-pass membrane protein</topology>
    </subcellularLocation>
</comment>
<feature type="domain" description="TonB-dependent receptor-like beta-barrel" evidence="10">
    <location>
        <begin position="541"/>
        <end position="1041"/>
    </location>
</feature>
<dbReference type="Proteomes" id="UP000320300">
    <property type="component" value="Unassembled WGS sequence"/>
</dbReference>
<evidence type="ECO:0000256" key="2">
    <source>
        <dbReference type="ARBA" id="ARBA00022448"/>
    </source>
</evidence>
<keyword evidence="3 8" id="KW-1134">Transmembrane beta strand</keyword>
<evidence type="ECO:0000256" key="9">
    <source>
        <dbReference type="RuleBase" id="RU003357"/>
    </source>
</evidence>
<dbReference type="NCBIfam" id="TIGR04056">
    <property type="entry name" value="OMP_RagA_SusC"/>
    <property type="match status" value="1"/>
</dbReference>
<dbReference type="InterPro" id="IPR023997">
    <property type="entry name" value="TonB-dep_OMP_SusC/RagA_CS"/>
</dbReference>
<dbReference type="InterPro" id="IPR008969">
    <property type="entry name" value="CarboxyPept-like_regulatory"/>
</dbReference>
<gene>
    <name evidence="12" type="ORF">SAMN06265348_10997</name>
</gene>
<organism evidence="12 13">
    <name type="scientific">Pedobacter westerhofensis</name>
    <dbReference type="NCBI Taxonomy" id="425512"/>
    <lineage>
        <taxon>Bacteria</taxon>
        <taxon>Pseudomonadati</taxon>
        <taxon>Bacteroidota</taxon>
        <taxon>Sphingobacteriia</taxon>
        <taxon>Sphingobacteriales</taxon>
        <taxon>Sphingobacteriaceae</taxon>
        <taxon>Pedobacter</taxon>
    </lineage>
</organism>
<dbReference type="SUPFAM" id="SSF56935">
    <property type="entry name" value="Porins"/>
    <property type="match status" value="1"/>
</dbReference>
<evidence type="ECO:0000313" key="13">
    <source>
        <dbReference type="Proteomes" id="UP000320300"/>
    </source>
</evidence>
<dbReference type="GO" id="GO:0009279">
    <property type="term" value="C:cell outer membrane"/>
    <property type="evidence" value="ECO:0007669"/>
    <property type="project" value="UniProtKB-SubCell"/>
</dbReference>
<dbReference type="Gene3D" id="2.170.130.10">
    <property type="entry name" value="TonB-dependent receptor, plug domain"/>
    <property type="match status" value="1"/>
</dbReference>
<reference evidence="12 13" key="1">
    <citation type="submission" date="2017-05" db="EMBL/GenBank/DDBJ databases">
        <authorList>
            <person name="Varghese N."/>
            <person name="Submissions S."/>
        </authorList>
    </citation>
    <scope>NUCLEOTIDE SEQUENCE [LARGE SCALE GENOMIC DNA]</scope>
    <source>
        <strain evidence="12 13">DSM 19036</strain>
    </source>
</reference>
<dbReference type="InterPro" id="IPR023996">
    <property type="entry name" value="TonB-dep_OMP_SusC/RagA"/>
</dbReference>
<accession>A0A521ESU3</accession>
<dbReference type="InterPro" id="IPR039426">
    <property type="entry name" value="TonB-dep_rcpt-like"/>
</dbReference>
<dbReference type="AlphaFoldDB" id="A0A521ESU3"/>
<dbReference type="Gene3D" id="2.60.40.1120">
    <property type="entry name" value="Carboxypeptidase-like, regulatory domain"/>
    <property type="match status" value="1"/>
</dbReference>
<evidence type="ECO:0000256" key="8">
    <source>
        <dbReference type="PROSITE-ProRule" id="PRU01360"/>
    </source>
</evidence>
<dbReference type="NCBIfam" id="TIGR04057">
    <property type="entry name" value="SusC_RagA_signa"/>
    <property type="match status" value="1"/>
</dbReference>
<dbReference type="InterPro" id="IPR037066">
    <property type="entry name" value="Plug_dom_sf"/>
</dbReference>
<dbReference type="Gene3D" id="2.40.170.20">
    <property type="entry name" value="TonB-dependent receptor, beta-barrel domain"/>
    <property type="match status" value="1"/>
</dbReference>
<dbReference type="InterPro" id="IPR012910">
    <property type="entry name" value="Plug_dom"/>
</dbReference>
<dbReference type="InterPro" id="IPR000531">
    <property type="entry name" value="Beta-barrel_TonB"/>
</dbReference>
<evidence type="ECO:0000313" key="12">
    <source>
        <dbReference type="EMBL" id="SMO86985.1"/>
    </source>
</evidence>
<dbReference type="Pfam" id="PF13715">
    <property type="entry name" value="CarbopepD_reg_2"/>
    <property type="match status" value="1"/>
</dbReference>
<evidence type="ECO:0000256" key="5">
    <source>
        <dbReference type="ARBA" id="ARBA00023077"/>
    </source>
</evidence>
<evidence type="ECO:0000259" key="11">
    <source>
        <dbReference type="Pfam" id="PF07715"/>
    </source>
</evidence>
<evidence type="ECO:0000256" key="4">
    <source>
        <dbReference type="ARBA" id="ARBA00022692"/>
    </source>
</evidence>
<name>A0A521ESU3_9SPHI</name>
<protein>
    <submittedName>
        <fullName evidence="12">TonB-linked outer membrane protein, SusC/RagA family</fullName>
    </submittedName>
</protein>
<dbReference type="Pfam" id="PF07715">
    <property type="entry name" value="Plug"/>
    <property type="match status" value="1"/>
</dbReference>
<sequence length="1181" mass="129700">MKFFKHPKMGVMEKYWLLKSLLIMKLTTLLIILFNLNVVASGFSQTKVTLNMKSADFKKVISSIQKQSDYHFIYSESNLPTIRRIDINVQNAEVPGVIANLLANSGFKFSELPNHLIVISATGTEMAVVKFTGKVVDEKGQPLPGATVRIKGAKTGASTDTNGFFTLDAPDNSILTVSYIGYNDKDVTASGSAPLLIALVPEAKSLTEVVVVGYGTQKKVNLTGAIATVSADKLDSRPMVNLGDGLQGLIPNLNVNLNSGQPGQGASFNIRGLTTLAPGSTDLTTTSPLILVDGVARDPNLIDPNDVESVTVLKDAASASIYGSRAANGVMLITTKSGKKGPTRVTYSGSYTISRPTQLADQVNSGDYIKMFNYANRSGQQSGGYTTDPFTARDSTLAAAYRADPANNPTGYPDPGNPKKYRYVGNTDWVKELYPGWAPQQQHNVSVSGGEEKTTYAAGMGYFKQEGLQESAKQVYQRYTPSLKVNTDVNKWLTFNFNMSLTHIDNDQPAATRINQGGPGNGSWLTAGLPPTMPIFNPDGNGHYAGQGNYTNPMAVNALSGRDIDNQNDFWTTGRIIVKPVDHLSVVADYTFNTFSEFEKANMIPYNEYGVDGQFLSVFPWTNPSQVSENRQNNTYKSLNTYATYENTFAGKHYVKALVGYNQEYYHYRLSNATARNLIDPTLPAIGINTDTKPVVGGVETESALIGSFSRLNYIYDNRYLIEVNARYDGSSRFPANDKYVFSPSVSLGWNIANEAFMKNIKNTVNELKIRASYGQLPDQLTPGRTRSVQDRNGAMPGAISYGNISSYAQYPYIPTQLTGTVPYLIGGQPGTTVRAPTLLSSNQTWEKVQTKNIGLDFAFLNDKLNGSFDYFINNTKDILVNSLQLPAVLGAATPPSNSADLRSKGWELSLNWKDKALDGDLHYAVTLSLSNNSNTKVTRYAGNPTNNLGDFRVGQELGEVWGYTNNGYYKTDAEAQAVDNSALAGYKWLAGDIKYADLNGDGKINYGNSTLANHGDLKVIGNQTPHNRFGLNLNASYKSWDFTTFFQGVLSHRFYPNEYTFYAFRDDEYSIPSTYSTDYWTPENPNAFFPRVRFSGGGNEQAQDKYLLNAAYARVKQITLGYTLPKVLTNKMKMQRLRVYVTGANLFTITSLNKNYDPEVVGFNTYPLNKSIAFGLQASL</sequence>
<dbReference type="SUPFAM" id="SSF49464">
    <property type="entry name" value="Carboxypeptidase regulatory domain-like"/>
    <property type="match status" value="1"/>
</dbReference>
<dbReference type="EMBL" id="FXTN01000009">
    <property type="protein sequence ID" value="SMO86985.1"/>
    <property type="molecule type" value="Genomic_DNA"/>
</dbReference>
<evidence type="ECO:0000256" key="3">
    <source>
        <dbReference type="ARBA" id="ARBA00022452"/>
    </source>
</evidence>
<evidence type="ECO:0000259" key="10">
    <source>
        <dbReference type="Pfam" id="PF00593"/>
    </source>
</evidence>
<feature type="domain" description="TonB-dependent receptor plug" evidence="11">
    <location>
        <begin position="219"/>
        <end position="330"/>
    </location>
</feature>
<keyword evidence="4 8" id="KW-0812">Transmembrane</keyword>
<keyword evidence="2 8" id="KW-0813">Transport</keyword>
<comment type="similarity">
    <text evidence="8 9">Belongs to the TonB-dependent receptor family.</text>
</comment>
<evidence type="ECO:0000256" key="1">
    <source>
        <dbReference type="ARBA" id="ARBA00004571"/>
    </source>
</evidence>
<keyword evidence="13" id="KW-1185">Reference proteome</keyword>